<evidence type="ECO:0000259" key="2">
    <source>
        <dbReference type="PROSITE" id="PS50240"/>
    </source>
</evidence>
<dbReference type="GO" id="GO:0006508">
    <property type="term" value="P:proteolysis"/>
    <property type="evidence" value="ECO:0007669"/>
    <property type="project" value="InterPro"/>
</dbReference>
<feature type="chain" id="PRO_5008408111" description="Peptidase S1 domain-containing protein" evidence="1">
    <location>
        <begin position="23"/>
        <end position="219"/>
    </location>
</feature>
<dbReference type="InterPro" id="IPR001314">
    <property type="entry name" value="Peptidase_S1A"/>
</dbReference>
<accession>A0A1B0GBT6</accession>
<dbReference type="GO" id="GO:0004252">
    <property type="term" value="F:serine-type endopeptidase activity"/>
    <property type="evidence" value="ECO:0007669"/>
    <property type="project" value="InterPro"/>
</dbReference>
<dbReference type="InterPro" id="IPR043504">
    <property type="entry name" value="Peptidase_S1_PA_chymotrypsin"/>
</dbReference>
<dbReference type="STRING" id="37546.A0A1B0GBT6"/>
<dbReference type="SUPFAM" id="SSF50494">
    <property type="entry name" value="Trypsin-like serine proteases"/>
    <property type="match status" value="1"/>
</dbReference>
<dbReference type="AlphaFoldDB" id="A0A1B0GBT6"/>
<name>A0A1B0GBT6_GLOMM</name>
<protein>
    <recommendedName>
        <fullName evidence="2">Peptidase S1 domain-containing protein</fullName>
    </recommendedName>
</protein>
<dbReference type="Pfam" id="PF00089">
    <property type="entry name" value="Trypsin"/>
    <property type="match status" value="1"/>
</dbReference>
<dbReference type="VEuPathDB" id="VectorBase:GMOY010768"/>
<organism evidence="3 4">
    <name type="scientific">Glossina morsitans morsitans</name>
    <name type="common">Savannah tsetse fly</name>
    <dbReference type="NCBI Taxonomy" id="37546"/>
    <lineage>
        <taxon>Eukaryota</taxon>
        <taxon>Metazoa</taxon>
        <taxon>Ecdysozoa</taxon>
        <taxon>Arthropoda</taxon>
        <taxon>Hexapoda</taxon>
        <taxon>Insecta</taxon>
        <taxon>Pterygota</taxon>
        <taxon>Neoptera</taxon>
        <taxon>Endopterygota</taxon>
        <taxon>Diptera</taxon>
        <taxon>Brachycera</taxon>
        <taxon>Muscomorpha</taxon>
        <taxon>Hippoboscoidea</taxon>
        <taxon>Glossinidae</taxon>
        <taxon>Glossina</taxon>
    </lineage>
</organism>
<dbReference type="PhylomeDB" id="A0A1B0GBT6"/>
<dbReference type="PANTHER" id="PTHR24260:SF136">
    <property type="entry name" value="GH08193P-RELATED"/>
    <property type="match status" value="1"/>
</dbReference>
<evidence type="ECO:0000313" key="4">
    <source>
        <dbReference type="Proteomes" id="UP000092444"/>
    </source>
</evidence>
<dbReference type="PANTHER" id="PTHR24260">
    <property type="match status" value="1"/>
</dbReference>
<dbReference type="InterPro" id="IPR051333">
    <property type="entry name" value="CLIP_Serine_Protease"/>
</dbReference>
<dbReference type="EnsemblMetazoa" id="GMOY010768-RA">
    <property type="protein sequence ID" value="GMOY010768-PA"/>
    <property type="gene ID" value="GMOY010768"/>
</dbReference>
<dbReference type="PROSITE" id="PS00134">
    <property type="entry name" value="TRYPSIN_HIS"/>
    <property type="match status" value="1"/>
</dbReference>
<dbReference type="PRINTS" id="PR00722">
    <property type="entry name" value="CHYMOTRYPSIN"/>
</dbReference>
<dbReference type="InterPro" id="IPR018114">
    <property type="entry name" value="TRYPSIN_HIS"/>
</dbReference>
<feature type="domain" description="Peptidase S1" evidence="2">
    <location>
        <begin position="84"/>
        <end position="219"/>
    </location>
</feature>
<keyword evidence="1" id="KW-0732">Signal</keyword>
<evidence type="ECO:0000256" key="1">
    <source>
        <dbReference type="SAM" id="SignalP"/>
    </source>
</evidence>
<keyword evidence="4" id="KW-1185">Reference proteome</keyword>
<evidence type="ECO:0000313" key="3">
    <source>
        <dbReference type="EnsemblMetazoa" id="GMOY010768-PA"/>
    </source>
</evidence>
<dbReference type="Proteomes" id="UP000092444">
    <property type="component" value="Unassembled WGS sequence"/>
</dbReference>
<dbReference type="EMBL" id="CCAG010005888">
    <property type="status" value="NOT_ANNOTATED_CDS"/>
    <property type="molecule type" value="Genomic_DNA"/>
</dbReference>
<dbReference type="InterPro" id="IPR009003">
    <property type="entry name" value="Peptidase_S1_PA"/>
</dbReference>
<proteinExistence type="predicted"/>
<dbReference type="PROSITE" id="PS50240">
    <property type="entry name" value="TRYPSIN_DOM"/>
    <property type="match status" value="1"/>
</dbReference>
<feature type="signal peptide" evidence="1">
    <location>
        <begin position="1"/>
        <end position="22"/>
    </location>
</feature>
<dbReference type="Gene3D" id="2.40.10.10">
    <property type="entry name" value="Trypsin-like serine proteases"/>
    <property type="match status" value="1"/>
</dbReference>
<dbReference type="InterPro" id="IPR001254">
    <property type="entry name" value="Trypsin_dom"/>
</dbReference>
<reference evidence="3" key="1">
    <citation type="submission" date="2020-05" db="UniProtKB">
        <authorList>
            <consortium name="EnsemblMetazoa"/>
        </authorList>
    </citation>
    <scope>IDENTIFICATION</scope>
    <source>
        <strain evidence="3">Yale</strain>
    </source>
</reference>
<sequence length="219" mass="24231">MSFKIFTLILLTEVFNFDECLTSNIIFPQIDDFPSECSLPDGSDGTCRNLKYCPRAITAKNITVCYYERFEQFVCCKNNLWSDVTNRPITRACEGEMPAALGWNMLFGESAYDYKCGGVLISNKYILTAAHCGILNGAPPVVALLGGSNLNDSSLKPVKIDEIILHPGYRANESYHDIALIKLKDSPLGNTICLWGMYSLNDVNVTAIGYGHTEFGKIS</sequence>